<dbReference type="WBParaSite" id="HPBE_0001275101-mRNA-1">
    <property type="protein sequence ID" value="HPBE_0001275101-mRNA-1"/>
    <property type="gene ID" value="HPBE_0001275101"/>
</dbReference>
<proteinExistence type="predicted"/>
<protein>
    <submittedName>
        <fullName evidence="4">Secreted protein</fullName>
    </submittedName>
</protein>
<evidence type="ECO:0000313" key="2">
    <source>
        <dbReference type="EMBL" id="VDO93461.1"/>
    </source>
</evidence>
<dbReference type="AlphaFoldDB" id="A0A183FWE7"/>
<dbReference type="EMBL" id="UZAH01027623">
    <property type="protein sequence ID" value="VDO93461.1"/>
    <property type="molecule type" value="Genomic_DNA"/>
</dbReference>
<feature type="compositionally biased region" description="Basic and acidic residues" evidence="1">
    <location>
        <begin position="73"/>
        <end position="93"/>
    </location>
</feature>
<feature type="region of interest" description="Disordered" evidence="1">
    <location>
        <begin position="59"/>
        <end position="93"/>
    </location>
</feature>
<gene>
    <name evidence="2" type="ORF">HPBE_LOCUS12752</name>
</gene>
<name>A0A183FWE7_HELPZ</name>
<organism evidence="3 4">
    <name type="scientific">Heligmosomoides polygyrus</name>
    <name type="common">Parasitic roundworm</name>
    <dbReference type="NCBI Taxonomy" id="6339"/>
    <lineage>
        <taxon>Eukaryota</taxon>
        <taxon>Metazoa</taxon>
        <taxon>Ecdysozoa</taxon>
        <taxon>Nematoda</taxon>
        <taxon>Chromadorea</taxon>
        <taxon>Rhabditida</taxon>
        <taxon>Rhabditina</taxon>
        <taxon>Rhabditomorpha</taxon>
        <taxon>Strongyloidea</taxon>
        <taxon>Heligmosomidae</taxon>
        <taxon>Heligmosomoides</taxon>
    </lineage>
</organism>
<dbReference type="Proteomes" id="UP000050761">
    <property type="component" value="Unassembled WGS sequence"/>
</dbReference>
<reference evidence="2 3" key="1">
    <citation type="submission" date="2018-11" db="EMBL/GenBank/DDBJ databases">
        <authorList>
            <consortium name="Pathogen Informatics"/>
        </authorList>
    </citation>
    <scope>NUCLEOTIDE SEQUENCE [LARGE SCALE GENOMIC DNA]</scope>
</reference>
<evidence type="ECO:0000313" key="4">
    <source>
        <dbReference type="WBParaSite" id="HPBE_0001275101-mRNA-1"/>
    </source>
</evidence>
<sequence length="93" mass="10111">MTAVVVGLLCTRRTGYHLPLNASASTLEASRRRWRSSSSSGAHKDGARLKWAGSALEDELSWSGSGDGADSGRAADLKIHVNHLEPARDRRRR</sequence>
<accession>A0A3P7Z076</accession>
<reference evidence="4" key="2">
    <citation type="submission" date="2019-09" db="UniProtKB">
        <authorList>
            <consortium name="WormBaseParasite"/>
        </authorList>
    </citation>
    <scope>IDENTIFICATION</scope>
</reference>
<evidence type="ECO:0000256" key="1">
    <source>
        <dbReference type="SAM" id="MobiDB-lite"/>
    </source>
</evidence>
<keyword evidence="3" id="KW-1185">Reference proteome</keyword>
<accession>A0A183FWE7</accession>
<evidence type="ECO:0000313" key="3">
    <source>
        <dbReference type="Proteomes" id="UP000050761"/>
    </source>
</evidence>